<organism evidence="1 2">
    <name type="scientific">Streptococcus cristatus</name>
    <dbReference type="NCBI Taxonomy" id="45634"/>
    <lineage>
        <taxon>Bacteria</taxon>
        <taxon>Bacillati</taxon>
        <taxon>Bacillota</taxon>
        <taxon>Bacilli</taxon>
        <taxon>Lactobacillales</taxon>
        <taxon>Streptococcaceae</taxon>
        <taxon>Streptococcus</taxon>
    </lineage>
</organism>
<evidence type="ECO:0000313" key="1">
    <source>
        <dbReference type="EMBL" id="RSI44379.1"/>
    </source>
</evidence>
<evidence type="ECO:0000313" key="2">
    <source>
        <dbReference type="Proteomes" id="UP000282617"/>
    </source>
</evidence>
<reference evidence="1 2" key="1">
    <citation type="submission" date="2018-11" db="EMBL/GenBank/DDBJ databases">
        <title>Species Designations Belie Phenotypic and Genotypic Heterogeneity in Oral Streptococci.</title>
        <authorList>
            <person name="Velsko I."/>
        </authorList>
    </citation>
    <scope>NUCLEOTIDE SEQUENCE [LARGE SCALE GENOMIC DNA]</scope>
    <source>
        <strain evidence="1 2">BCC51</strain>
    </source>
</reference>
<comment type="caution">
    <text evidence="1">The sequence shown here is derived from an EMBL/GenBank/DDBJ whole genome shotgun (WGS) entry which is preliminary data.</text>
</comment>
<accession>A0A428ANB4</accession>
<dbReference type="EMBL" id="RJNA01000004">
    <property type="protein sequence ID" value="RSI44379.1"/>
    <property type="molecule type" value="Genomic_DNA"/>
</dbReference>
<protein>
    <submittedName>
        <fullName evidence="1">COMC family protein</fullName>
    </submittedName>
</protein>
<dbReference type="AlphaFoldDB" id="A0A428ANB4"/>
<proteinExistence type="predicted"/>
<dbReference type="Proteomes" id="UP000282617">
    <property type="component" value="Unassembled WGS sequence"/>
</dbReference>
<dbReference type="RefSeq" id="WP_125390023.1">
    <property type="nucleotide sequence ID" value="NZ_CAUOMF010000027.1"/>
</dbReference>
<name>A0A428ANB4_STRCR</name>
<gene>
    <name evidence="1" type="ORF">D8872_03755</name>
</gene>
<sequence>MKNTQKNFKTIAQFPALNEKELKEVLGGDLRNIFLKIKFKKK</sequence>